<dbReference type="SUPFAM" id="SSF140670">
    <property type="entry name" value="YoaC-like"/>
    <property type="match status" value="1"/>
</dbReference>
<reference evidence="1 2" key="1">
    <citation type="submission" date="2016-12" db="EMBL/GenBank/DDBJ databases">
        <authorList>
            <person name="Song W.-J."/>
            <person name="Kurnit D.M."/>
        </authorList>
    </citation>
    <scope>NUCLEOTIDE SEQUENCE [LARGE SCALE GENOMIC DNA]</scope>
    <source>
        <strain evidence="1 2">175</strain>
    </source>
</reference>
<sequence>MQSDHEVIERAMDILTSVVNVSTGLSHPLDEARAKELFRALHRRSVDLGYQEIHDQAIKRSWPERHAAALAKLAEKIGNGGAVRIRHPRDWGEPTVDRIFSELGRA</sequence>
<dbReference type="InterPro" id="IPR037210">
    <property type="entry name" value="YoaC-like_sf"/>
</dbReference>
<proteinExistence type="predicted"/>
<dbReference type="EMBL" id="FXAM01000001">
    <property type="protein sequence ID" value="SMF94342.1"/>
    <property type="molecule type" value="Genomic_DNA"/>
</dbReference>
<dbReference type="RefSeq" id="WP_085211624.1">
    <property type="nucleotide sequence ID" value="NZ_FXAM01000001.1"/>
</dbReference>
<evidence type="ECO:0000313" key="1">
    <source>
        <dbReference type="EMBL" id="SMF94342.1"/>
    </source>
</evidence>
<dbReference type="AlphaFoldDB" id="A0A1Y6D196"/>
<keyword evidence="2" id="KW-1185">Reference proteome</keyword>
<gene>
    <name evidence="1" type="ORF">SAMN02949497_1652</name>
</gene>
<dbReference type="InterPro" id="IPR015079">
    <property type="entry name" value="DUF1889"/>
</dbReference>
<dbReference type="Gene3D" id="1.20.1290.30">
    <property type="match status" value="1"/>
</dbReference>
<organism evidence="1 2">
    <name type="scientific">Methylomagnum ishizawai</name>
    <dbReference type="NCBI Taxonomy" id="1760988"/>
    <lineage>
        <taxon>Bacteria</taxon>
        <taxon>Pseudomonadati</taxon>
        <taxon>Pseudomonadota</taxon>
        <taxon>Gammaproteobacteria</taxon>
        <taxon>Methylococcales</taxon>
        <taxon>Methylococcaceae</taxon>
        <taxon>Methylomagnum</taxon>
    </lineage>
</organism>
<evidence type="ECO:0000313" key="2">
    <source>
        <dbReference type="Proteomes" id="UP000192923"/>
    </source>
</evidence>
<dbReference type="STRING" id="1760988.SAMN02949497_1652"/>
<dbReference type="Pfam" id="PF08986">
    <property type="entry name" value="DUF1889"/>
    <property type="match status" value="1"/>
</dbReference>
<protein>
    <submittedName>
        <fullName evidence="1">Uncharacterized protein</fullName>
    </submittedName>
</protein>
<accession>A0A1Y6D196</accession>
<dbReference type="OrthoDB" id="6702210at2"/>
<dbReference type="Proteomes" id="UP000192923">
    <property type="component" value="Unassembled WGS sequence"/>
</dbReference>
<name>A0A1Y6D196_9GAMM</name>